<dbReference type="EMBL" id="CVRI01000039">
    <property type="protein sequence ID" value="CRK94475.1"/>
    <property type="molecule type" value="Genomic_DNA"/>
</dbReference>
<sequence length="65" mass="7875">MEIEMFFQLQYVKRDGVRQISEHKQSGIKCSYRSNFTFSPVIHLVFKTEARNDLIHSTYNHQRKR</sequence>
<evidence type="ECO:0000313" key="2">
    <source>
        <dbReference type="Proteomes" id="UP000183832"/>
    </source>
</evidence>
<dbReference type="Proteomes" id="UP000183832">
    <property type="component" value="Unassembled WGS sequence"/>
</dbReference>
<gene>
    <name evidence="1" type="ORF">CLUMA_CG007981</name>
</gene>
<name>A0A1J1I2P9_9DIPT</name>
<evidence type="ECO:0000313" key="1">
    <source>
        <dbReference type="EMBL" id="CRK94475.1"/>
    </source>
</evidence>
<protein>
    <submittedName>
        <fullName evidence="1">CLUMA_CG007981, isoform A</fullName>
    </submittedName>
</protein>
<accession>A0A1J1I2P9</accession>
<dbReference type="AlphaFoldDB" id="A0A1J1I2P9"/>
<proteinExistence type="predicted"/>
<reference evidence="1 2" key="1">
    <citation type="submission" date="2015-04" db="EMBL/GenBank/DDBJ databases">
        <authorList>
            <person name="Syromyatnikov M.Y."/>
            <person name="Popov V.N."/>
        </authorList>
    </citation>
    <scope>NUCLEOTIDE SEQUENCE [LARGE SCALE GENOMIC DNA]</scope>
</reference>
<keyword evidence="2" id="KW-1185">Reference proteome</keyword>
<organism evidence="1 2">
    <name type="scientific">Clunio marinus</name>
    <dbReference type="NCBI Taxonomy" id="568069"/>
    <lineage>
        <taxon>Eukaryota</taxon>
        <taxon>Metazoa</taxon>
        <taxon>Ecdysozoa</taxon>
        <taxon>Arthropoda</taxon>
        <taxon>Hexapoda</taxon>
        <taxon>Insecta</taxon>
        <taxon>Pterygota</taxon>
        <taxon>Neoptera</taxon>
        <taxon>Endopterygota</taxon>
        <taxon>Diptera</taxon>
        <taxon>Nematocera</taxon>
        <taxon>Chironomoidea</taxon>
        <taxon>Chironomidae</taxon>
        <taxon>Clunio</taxon>
    </lineage>
</organism>